<organism evidence="6 7">
    <name type="scientific">Pseudonocardia xinjiangensis</name>
    <dbReference type="NCBI Taxonomy" id="75289"/>
    <lineage>
        <taxon>Bacteria</taxon>
        <taxon>Bacillati</taxon>
        <taxon>Actinomycetota</taxon>
        <taxon>Actinomycetes</taxon>
        <taxon>Pseudonocardiales</taxon>
        <taxon>Pseudonocardiaceae</taxon>
        <taxon>Pseudonocardia</taxon>
    </lineage>
</organism>
<evidence type="ECO:0000313" key="6">
    <source>
        <dbReference type="EMBL" id="NMH80992.1"/>
    </source>
</evidence>
<dbReference type="InterPro" id="IPR029026">
    <property type="entry name" value="tRNA_m1G_MTases_N"/>
</dbReference>
<evidence type="ECO:0000256" key="1">
    <source>
        <dbReference type="ARBA" id="ARBA00007228"/>
    </source>
</evidence>
<dbReference type="InterPro" id="IPR013123">
    <property type="entry name" value="SpoU_subst-bd"/>
</dbReference>
<keyword evidence="7" id="KW-1185">Reference proteome</keyword>
<dbReference type="EMBL" id="JAAXKY010000124">
    <property type="protein sequence ID" value="NMH80992.1"/>
    <property type="molecule type" value="Genomic_DNA"/>
</dbReference>
<feature type="region of interest" description="Disordered" evidence="4">
    <location>
        <begin position="1"/>
        <end position="31"/>
    </location>
</feature>
<evidence type="ECO:0000259" key="5">
    <source>
        <dbReference type="SMART" id="SM00967"/>
    </source>
</evidence>
<accession>A0ABX1RLY9</accession>
<dbReference type="Proteomes" id="UP001296706">
    <property type="component" value="Unassembled WGS sequence"/>
</dbReference>
<dbReference type="InterPro" id="IPR001537">
    <property type="entry name" value="SpoU_MeTrfase"/>
</dbReference>
<dbReference type="InterPro" id="IPR004441">
    <property type="entry name" value="rRNA_MeTrfase_TrmH"/>
</dbReference>
<dbReference type="CDD" id="cd18095">
    <property type="entry name" value="SpoU-like_rRNA-MTase"/>
    <property type="match status" value="1"/>
</dbReference>
<dbReference type="Pfam" id="PF08032">
    <property type="entry name" value="SpoU_sub_bind"/>
    <property type="match status" value="1"/>
</dbReference>
<name>A0ABX1RLY9_9PSEU</name>
<dbReference type="SUPFAM" id="SSF75217">
    <property type="entry name" value="alpha/beta knot"/>
    <property type="match status" value="1"/>
</dbReference>
<evidence type="ECO:0000313" key="7">
    <source>
        <dbReference type="Proteomes" id="UP001296706"/>
    </source>
</evidence>
<gene>
    <name evidence="6" type="ORF">HF577_28360</name>
</gene>
<feature type="domain" description="RNA 2-O ribose methyltransferase substrate binding" evidence="5">
    <location>
        <begin position="35"/>
        <end position="112"/>
    </location>
</feature>
<proteinExistence type="inferred from homology"/>
<protein>
    <submittedName>
        <fullName evidence="6">RNA methyltransferase</fullName>
    </submittedName>
</protein>
<comment type="caution">
    <text evidence="6">The sequence shown here is derived from an EMBL/GenBank/DDBJ whole genome shotgun (WGS) entry which is preliminary data.</text>
</comment>
<dbReference type="GO" id="GO:0032259">
    <property type="term" value="P:methylation"/>
    <property type="evidence" value="ECO:0007669"/>
    <property type="project" value="UniProtKB-KW"/>
</dbReference>
<dbReference type="Gene3D" id="3.30.1330.30">
    <property type="match status" value="1"/>
</dbReference>
<reference evidence="6 7" key="1">
    <citation type="submission" date="2020-04" db="EMBL/GenBank/DDBJ databases">
        <authorList>
            <person name="Klaysubun C."/>
            <person name="Duangmal K."/>
            <person name="Lipun K."/>
        </authorList>
    </citation>
    <scope>NUCLEOTIDE SEQUENCE [LARGE SCALE GENOMIC DNA]</scope>
    <source>
        <strain evidence="6 7">JCM 11839</strain>
    </source>
</reference>
<sequence length="274" mass="28057">MPEILSGTLSPVRSASGERGGPEPGTRSPKDTFITVYGRKPVLEALHDAQLRVDKVILADGLRGEPVRAITAAARDRDVPVQWASAHRVKVLAGNGRHDQGVLADVVAPRMAPVGEFVAALAPGAPASVLVLDRLTNPANVGMILRSSTAAGLDGVLLPRRGVPAIDPLVVKASAGVAFRAPVLRAGTVEEGCAELAAAGFTLYGLDAGGESLLDAELPARVALVLGNETDGLSQSVRSFVDGLLAIPMHGGVESLGVASAGAVAAFELARRAR</sequence>
<dbReference type="SMART" id="SM00967">
    <property type="entry name" value="SpoU_sub_bind"/>
    <property type="match status" value="1"/>
</dbReference>
<dbReference type="SUPFAM" id="SSF55315">
    <property type="entry name" value="L30e-like"/>
    <property type="match status" value="1"/>
</dbReference>
<evidence type="ECO:0000256" key="2">
    <source>
        <dbReference type="ARBA" id="ARBA00022603"/>
    </source>
</evidence>
<keyword evidence="3" id="KW-0808">Transferase</keyword>
<evidence type="ECO:0000256" key="4">
    <source>
        <dbReference type="SAM" id="MobiDB-lite"/>
    </source>
</evidence>
<dbReference type="PANTHER" id="PTHR46429:SF1">
    <property type="entry name" value="23S RRNA (GUANOSINE-2'-O-)-METHYLTRANSFERASE RLMB"/>
    <property type="match status" value="1"/>
</dbReference>
<dbReference type="Gene3D" id="3.40.1280.10">
    <property type="match status" value="1"/>
</dbReference>
<keyword evidence="2 6" id="KW-0489">Methyltransferase</keyword>
<dbReference type="GO" id="GO:0008168">
    <property type="term" value="F:methyltransferase activity"/>
    <property type="evidence" value="ECO:0007669"/>
    <property type="project" value="UniProtKB-KW"/>
</dbReference>
<dbReference type="InterPro" id="IPR029028">
    <property type="entry name" value="Alpha/beta_knot_MTases"/>
</dbReference>
<comment type="similarity">
    <text evidence="1">Belongs to the class IV-like SAM-binding methyltransferase superfamily. RNA methyltransferase TrmH family.</text>
</comment>
<dbReference type="PANTHER" id="PTHR46429">
    <property type="entry name" value="23S RRNA (GUANOSINE-2'-O-)-METHYLTRANSFERASE RLMB"/>
    <property type="match status" value="1"/>
</dbReference>
<evidence type="ECO:0000256" key="3">
    <source>
        <dbReference type="ARBA" id="ARBA00022679"/>
    </source>
</evidence>
<dbReference type="Pfam" id="PF00588">
    <property type="entry name" value="SpoU_methylase"/>
    <property type="match status" value="1"/>
</dbReference>
<dbReference type="InterPro" id="IPR029064">
    <property type="entry name" value="Ribosomal_eL30-like_sf"/>
</dbReference>